<dbReference type="GO" id="GO:0070482">
    <property type="term" value="P:response to oxygen levels"/>
    <property type="evidence" value="ECO:0007669"/>
    <property type="project" value="TreeGrafter"/>
</dbReference>
<dbReference type="AlphaFoldDB" id="A0A9N9MHN2"/>
<dbReference type="GO" id="GO:0004383">
    <property type="term" value="F:guanylate cyclase activity"/>
    <property type="evidence" value="ECO:0007669"/>
    <property type="project" value="UniProtKB-EC"/>
</dbReference>
<dbReference type="GO" id="GO:0008074">
    <property type="term" value="C:guanylate cyclase complex, soluble"/>
    <property type="evidence" value="ECO:0007669"/>
    <property type="project" value="TreeGrafter"/>
</dbReference>
<dbReference type="OrthoDB" id="1890790at2759"/>
<dbReference type="SUPFAM" id="SSF55073">
    <property type="entry name" value="Nucleotide cyclase"/>
    <property type="match status" value="1"/>
</dbReference>
<dbReference type="PROSITE" id="PS50125">
    <property type="entry name" value="GUANYLATE_CYCLASE_2"/>
    <property type="match status" value="1"/>
</dbReference>
<accession>A0A9N9MHN2</accession>
<evidence type="ECO:0000256" key="7">
    <source>
        <dbReference type="ARBA" id="ARBA00023293"/>
    </source>
</evidence>
<keyword evidence="5" id="KW-0342">GTP-binding</keyword>
<evidence type="ECO:0000313" key="10">
    <source>
        <dbReference type="Proteomes" id="UP001152799"/>
    </source>
</evidence>
<dbReference type="Gene3D" id="3.90.1520.10">
    <property type="entry name" value="H-NOX domain"/>
    <property type="match status" value="1"/>
</dbReference>
<dbReference type="GO" id="GO:0005525">
    <property type="term" value="F:GTP binding"/>
    <property type="evidence" value="ECO:0007669"/>
    <property type="project" value="UniProtKB-KW"/>
</dbReference>
<comment type="subcellular location">
    <subcellularLocation>
        <location evidence="1">Cytoplasm</location>
    </subcellularLocation>
</comment>
<dbReference type="InterPro" id="IPR042463">
    <property type="entry name" value="HNOB_dom_associated_sf"/>
</dbReference>
<dbReference type="InterPro" id="IPR011645">
    <property type="entry name" value="HNOB_dom_associated"/>
</dbReference>
<feature type="domain" description="Guanylate cyclase" evidence="8">
    <location>
        <begin position="396"/>
        <end position="534"/>
    </location>
</feature>
<evidence type="ECO:0000313" key="9">
    <source>
        <dbReference type="EMBL" id="CAG9765021.1"/>
    </source>
</evidence>
<keyword evidence="7" id="KW-0141">cGMP biosynthesis</keyword>
<evidence type="ECO:0000259" key="8">
    <source>
        <dbReference type="PROSITE" id="PS50125"/>
    </source>
</evidence>
<protein>
    <recommendedName>
        <fullName evidence="2">guanylate cyclase</fullName>
        <ecNumber evidence="2">4.6.1.2</ecNumber>
    </recommendedName>
</protein>
<dbReference type="SUPFAM" id="SSF111126">
    <property type="entry name" value="Ligand-binding domain in the NO signalling and Golgi transport"/>
    <property type="match status" value="1"/>
</dbReference>
<dbReference type="InterPro" id="IPR024096">
    <property type="entry name" value="NO_sig/Golgi_transp_ligand-bd"/>
</dbReference>
<keyword evidence="6" id="KW-0456">Lyase</keyword>
<dbReference type="Pfam" id="PF00211">
    <property type="entry name" value="Guanylate_cyc"/>
    <property type="match status" value="1"/>
</dbReference>
<gene>
    <name evidence="9" type="ORF">CEUTPL_LOCUS5641</name>
</gene>
<evidence type="ECO:0000256" key="5">
    <source>
        <dbReference type="ARBA" id="ARBA00023134"/>
    </source>
</evidence>
<dbReference type="Pfam" id="PF07700">
    <property type="entry name" value="HNOB"/>
    <property type="match status" value="1"/>
</dbReference>
<proteinExistence type="predicted"/>
<dbReference type="Gene3D" id="6.10.250.780">
    <property type="match status" value="1"/>
</dbReference>
<keyword evidence="4" id="KW-0547">Nucleotide-binding</keyword>
<evidence type="ECO:0000256" key="6">
    <source>
        <dbReference type="ARBA" id="ARBA00023239"/>
    </source>
</evidence>
<sequence>MYGMLLESVQHFVQQEYGDEIWQKALVLADCKFTVFNTHQVYPDYIMSNIASALAELTSKSYDSFMNFFGHCFVRFFSNYGYDATIKATGRNFTDFLENVDNIHSQFRLSYPKMKSPSMYLTKVDQNGCVLVYRSKRMGFTHYLMGQLDQIATESFNLKLESHVLKTETNQVDGKTIVIVTFRLNFDNTQYILAKQVKEEAHFRTISNLPPFNCDLLLVLFPFAVLFSPAMSIVACGEKLVQVAGGGEKLLGEPVLKFFRLRRPKGISFTWKNCFYLKSVMFEIEVLRTEIARANGESQNLVVQAAANPNDSIEIDGKSISPYTSRRDSTPGLRNILLKGQMLYLSDIIGIMFLCCPVVNDIGELPDQGLYLNDLNPHGLGKEMVLAGWQNNSKLELMFDKAEQRASELESNLSLLEIWKKRGDDLLYSMIPKAVAEKLRAGNSPLDTCQVETVGQIYMAVCGAPEPTDLHAQNICDVALCMTRHVKQLQIPSGTKVDVRIGVHSGAVVAGVVGIKVPRYCFFGDTVNTASRMQSTSSPGMVHLSDSTKQLLPKDKYIIRNRGKVKLKGKGDVETYWIFEDDLTDAFD</sequence>
<dbReference type="PANTHER" id="PTHR45655">
    <property type="entry name" value="GUANYLATE CYCLASE SOLUBLE SUBUNIT BETA-2"/>
    <property type="match status" value="1"/>
</dbReference>
<keyword evidence="3" id="KW-0963">Cytoplasm</keyword>
<evidence type="ECO:0000256" key="3">
    <source>
        <dbReference type="ARBA" id="ARBA00022490"/>
    </source>
</evidence>
<dbReference type="Proteomes" id="UP001152799">
    <property type="component" value="Chromosome 2"/>
</dbReference>
<dbReference type="InterPro" id="IPR011644">
    <property type="entry name" value="Heme_NO-bd"/>
</dbReference>
<dbReference type="GO" id="GO:0020037">
    <property type="term" value="F:heme binding"/>
    <property type="evidence" value="ECO:0007669"/>
    <property type="project" value="InterPro"/>
</dbReference>
<dbReference type="PANTHER" id="PTHR45655:SF5">
    <property type="entry name" value="SOLUBLE GUANYLATE CYCLASE 89DA-RELATED"/>
    <property type="match status" value="1"/>
</dbReference>
<dbReference type="EMBL" id="OU892278">
    <property type="protein sequence ID" value="CAG9765021.1"/>
    <property type="molecule type" value="Genomic_DNA"/>
</dbReference>
<evidence type="ECO:0000256" key="2">
    <source>
        <dbReference type="ARBA" id="ARBA00012202"/>
    </source>
</evidence>
<dbReference type="InterPro" id="IPR038158">
    <property type="entry name" value="H-NOX_domain_sf"/>
</dbReference>
<dbReference type="Gene3D" id="3.30.450.260">
    <property type="entry name" value="Haem NO binding associated domain"/>
    <property type="match status" value="1"/>
</dbReference>
<dbReference type="InterPro" id="IPR001054">
    <property type="entry name" value="A/G_cyclase"/>
</dbReference>
<dbReference type="GO" id="GO:0019934">
    <property type="term" value="P:cGMP-mediated signaling"/>
    <property type="evidence" value="ECO:0007669"/>
    <property type="project" value="TreeGrafter"/>
</dbReference>
<reference evidence="9" key="1">
    <citation type="submission" date="2022-01" db="EMBL/GenBank/DDBJ databases">
        <authorList>
            <person name="King R."/>
        </authorList>
    </citation>
    <scope>NUCLEOTIDE SEQUENCE</scope>
</reference>
<name>A0A9N9MHN2_9CUCU</name>
<dbReference type="CDD" id="cd07302">
    <property type="entry name" value="CHD"/>
    <property type="match status" value="1"/>
</dbReference>
<dbReference type="Pfam" id="PF07701">
    <property type="entry name" value="HNOBA"/>
    <property type="match status" value="1"/>
</dbReference>
<dbReference type="Gene3D" id="3.30.70.1230">
    <property type="entry name" value="Nucleotide cyclase"/>
    <property type="match status" value="1"/>
</dbReference>
<dbReference type="EC" id="4.6.1.2" evidence="2"/>
<dbReference type="InterPro" id="IPR029787">
    <property type="entry name" value="Nucleotide_cyclase"/>
</dbReference>
<dbReference type="SMART" id="SM00044">
    <property type="entry name" value="CYCc"/>
    <property type="match status" value="1"/>
</dbReference>
<evidence type="ECO:0000256" key="4">
    <source>
        <dbReference type="ARBA" id="ARBA00022741"/>
    </source>
</evidence>
<keyword evidence="10" id="KW-1185">Reference proteome</keyword>
<evidence type="ECO:0000256" key="1">
    <source>
        <dbReference type="ARBA" id="ARBA00004496"/>
    </source>
</evidence>
<organism evidence="9 10">
    <name type="scientific">Ceutorhynchus assimilis</name>
    <name type="common">cabbage seed weevil</name>
    <dbReference type="NCBI Taxonomy" id="467358"/>
    <lineage>
        <taxon>Eukaryota</taxon>
        <taxon>Metazoa</taxon>
        <taxon>Ecdysozoa</taxon>
        <taxon>Arthropoda</taxon>
        <taxon>Hexapoda</taxon>
        <taxon>Insecta</taxon>
        <taxon>Pterygota</taxon>
        <taxon>Neoptera</taxon>
        <taxon>Endopterygota</taxon>
        <taxon>Coleoptera</taxon>
        <taxon>Polyphaga</taxon>
        <taxon>Cucujiformia</taxon>
        <taxon>Curculionidae</taxon>
        <taxon>Ceutorhynchinae</taxon>
        <taxon>Ceutorhynchus</taxon>
    </lineage>
</organism>